<accession>A0A6M3J272</accession>
<name>A0A6M3J272_9ZZZZ</name>
<sequence length="70" mass="7425">MCDAQAPHIIRDEMWAMFAAAALEGGLARIPVGETVSGGAAGWAAGAADLADALRLEQQQRIERDRRHPG</sequence>
<reference evidence="1" key="1">
    <citation type="submission" date="2020-03" db="EMBL/GenBank/DDBJ databases">
        <title>The deep terrestrial virosphere.</title>
        <authorList>
            <person name="Holmfeldt K."/>
            <person name="Nilsson E."/>
            <person name="Simone D."/>
            <person name="Lopez-Fernandez M."/>
            <person name="Wu X."/>
            <person name="de Brujin I."/>
            <person name="Lundin D."/>
            <person name="Andersson A."/>
            <person name="Bertilsson S."/>
            <person name="Dopson M."/>
        </authorList>
    </citation>
    <scope>NUCLEOTIDE SEQUENCE</scope>
    <source>
        <strain evidence="1">MM415B00627</strain>
    </source>
</reference>
<dbReference type="EMBL" id="MT141497">
    <property type="protein sequence ID" value="QJA63425.1"/>
    <property type="molecule type" value="Genomic_DNA"/>
</dbReference>
<evidence type="ECO:0000313" key="1">
    <source>
        <dbReference type="EMBL" id="QJA63425.1"/>
    </source>
</evidence>
<dbReference type="AlphaFoldDB" id="A0A6M3J272"/>
<gene>
    <name evidence="1" type="ORF">MM415B00627_0007</name>
</gene>
<protein>
    <submittedName>
        <fullName evidence="1">Uncharacterized protein</fullName>
    </submittedName>
</protein>
<organism evidence="1">
    <name type="scientific">viral metagenome</name>
    <dbReference type="NCBI Taxonomy" id="1070528"/>
    <lineage>
        <taxon>unclassified sequences</taxon>
        <taxon>metagenomes</taxon>
        <taxon>organismal metagenomes</taxon>
    </lineage>
</organism>
<proteinExistence type="predicted"/>